<dbReference type="Proteomes" id="UP000536509">
    <property type="component" value="Unassembled WGS sequence"/>
</dbReference>
<feature type="transmembrane region" description="Helical" evidence="1">
    <location>
        <begin position="133"/>
        <end position="152"/>
    </location>
</feature>
<name>A0A7Y3R652_9FLAO</name>
<gene>
    <name evidence="3" type="ORF">HKT18_00015</name>
</gene>
<feature type="transmembrane region" description="Helical" evidence="1">
    <location>
        <begin position="20"/>
        <end position="39"/>
    </location>
</feature>
<evidence type="ECO:0000313" key="4">
    <source>
        <dbReference type="Proteomes" id="UP000536509"/>
    </source>
</evidence>
<dbReference type="RefSeq" id="WP_171220811.1">
    <property type="nucleotide sequence ID" value="NZ_CP121446.1"/>
</dbReference>
<sequence>MDNPVKNNSRAPILDMLRGVALLGVFVANIAVFSGYVFLPDKKKSLLPTAATDVFVDFFHFAFIDGKFYSMFSLLFGIGFSIIISKSRGILTFYKRLIILIAFGLAHIFLLWFGDILLLYALLGLLLPLFAKASNRTLLLLALVLILSPIVLDTARTLSNDKFSPESYFYQKGAEKDQEIGLTENTDFVKLVSEADYPKFKAIMVGGFYYRWGGLIENNRLPKVFALFLLGMMIGRNRWYENLADKKKLLLQIRKWCLMIGLPTTLVFAYLSVFNDEEPKIAHAIAYAFSVIPMAFVYITSLILWYLKSQSGLRAFAYVGKMTLTNYILQSCSAFLLFYGTGMGWFGKMGSTVTLFMAIGIFGIQIILSQFWLRYFEFGPLEWIWRQLTYGKFIPLRKPD</sequence>
<dbReference type="InterPro" id="IPR052529">
    <property type="entry name" value="Bact_Transport_Assoc"/>
</dbReference>
<dbReference type="Pfam" id="PF04235">
    <property type="entry name" value="DUF418"/>
    <property type="match status" value="1"/>
</dbReference>
<dbReference type="PANTHER" id="PTHR30590">
    <property type="entry name" value="INNER MEMBRANE PROTEIN"/>
    <property type="match status" value="1"/>
</dbReference>
<keyword evidence="1" id="KW-1133">Transmembrane helix</keyword>
<dbReference type="AlphaFoldDB" id="A0A7Y3R652"/>
<keyword evidence="1" id="KW-0472">Membrane</keyword>
<proteinExistence type="predicted"/>
<comment type="caution">
    <text evidence="3">The sequence shown here is derived from an EMBL/GenBank/DDBJ whole genome shotgun (WGS) entry which is preliminary data.</text>
</comment>
<dbReference type="InterPro" id="IPR007349">
    <property type="entry name" value="DUF418"/>
</dbReference>
<feature type="transmembrane region" description="Helical" evidence="1">
    <location>
        <begin position="97"/>
        <end position="127"/>
    </location>
</feature>
<organism evidence="3 4">
    <name type="scientific">Flavobacterium rivulicola</name>
    <dbReference type="NCBI Taxonomy" id="2732161"/>
    <lineage>
        <taxon>Bacteria</taxon>
        <taxon>Pseudomonadati</taxon>
        <taxon>Bacteroidota</taxon>
        <taxon>Flavobacteriia</taxon>
        <taxon>Flavobacteriales</taxon>
        <taxon>Flavobacteriaceae</taxon>
        <taxon>Flavobacterium</taxon>
    </lineage>
</organism>
<dbReference type="PANTHER" id="PTHR30590:SF2">
    <property type="entry name" value="INNER MEMBRANE PROTEIN"/>
    <property type="match status" value="1"/>
</dbReference>
<keyword evidence="1" id="KW-0812">Transmembrane</keyword>
<keyword evidence="4" id="KW-1185">Reference proteome</keyword>
<accession>A0A7Y3R652</accession>
<feature type="transmembrane region" description="Helical" evidence="1">
    <location>
        <begin position="353"/>
        <end position="373"/>
    </location>
</feature>
<evidence type="ECO:0000256" key="1">
    <source>
        <dbReference type="SAM" id="Phobius"/>
    </source>
</evidence>
<dbReference type="EMBL" id="JABEVX010000001">
    <property type="protein sequence ID" value="NNT70587.1"/>
    <property type="molecule type" value="Genomic_DNA"/>
</dbReference>
<feature type="transmembrane region" description="Helical" evidence="1">
    <location>
        <begin position="327"/>
        <end position="347"/>
    </location>
</feature>
<reference evidence="3 4" key="1">
    <citation type="submission" date="2020-05" db="EMBL/GenBank/DDBJ databases">
        <title>Draft genome of Flavobacterium sp. IMCC34852.</title>
        <authorList>
            <person name="Song J."/>
            <person name="Cho J.-C."/>
        </authorList>
    </citation>
    <scope>NUCLEOTIDE SEQUENCE [LARGE SCALE GENOMIC DNA]</scope>
    <source>
        <strain evidence="3 4">IMCC34852</strain>
    </source>
</reference>
<evidence type="ECO:0000313" key="3">
    <source>
        <dbReference type="EMBL" id="NNT70587.1"/>
    </source>
</evidence>
<protein>
    <submittedName>
        <fullName evidence="3">DUF418 domain-containing protein</fullName>
    </submittedName>
</protein>
<feature type="transmembrane region" description="Helical" evidence="1">
    <location>
        <begin position="285"/>
        <end position="307"/>
    </location>
</feature>
<feature type="transmembrane region" description="Helical" evidence="1">
    <location>
        <begin position="256"/>
        <end position="273"/>
    </location>
</feature>
<feature type="domain" description="DUF418" evidence="2">
    <location>
        <begin position="235"/>
        <end position="392"/>
    </location>
</feature>
<evidence type="ECO:0000259" key="2">
    <source>
        <dbReference type="Pfam" id="PF04235"/>
    </source>
</evidence>
<feature type="transmembrane region" description="Helical" evidence="1">
    <location>
        <begin position="68"/>
        <end position="85"/>
    </location>
</feature>